<dbReference type="Pfam" id="PF23544">
    <property type="entry name" value="AtuA_ferredoxin"/>
    <property type="match status" value="1"/>
</dbReference>
<dbReference type="InterPro" id="IPR010839">
    <property type="entry name" value="AtuA_N"/>
</dbReference>
<evidence type="ECO:0000313" key="3">
    <source>
        <dbReference type="EMBL" id="CAH0990550.1"/>
    </source>
</evidence>
<dbReference type="Proteomes" id="UP000838100">
    <property type="component" value="Unassembled WGS sequence"/>
</dbReference>
<dbReference type="PANTHER" id="PTHR47708:SF2">
    <property type="entry name" value="SI:CH73-132F6.5"/>
    <property type="match status" value="1"/>
</dbReference>
<name>A0ABM9ACZ3_9GAMM</name>
<dbReference type="InterPro" id="IPR056362">
    <property type="entry name" value="AtuA-like_ferredoxin_dom"/>
</dbReference>
<feature type="domain" description="Acyclic terpene utilisation N-terminal" evidence="1">
    <location>
        <begin position="7"/>
        <end position="449"/>
    </location>
</feature>
<evidence type="ECO:0000259" key="2">
    <source>
        <dbReference type="Pfam" id="PF23544"/>
    </source>
</evidence>
<keyword evidence="4" id="KW-1185">Reference proteome</keyword>
<gene>
    <name evidence="3" type="ORF">SIN8267_00643</name>
</gene>
<reference evidence="3" key="1">
    <citation type="submission" date="2021-12" db="EMBL/GenBank/DDBJ databases">
        <authorList>
            <person name="Rodrigo-Torres L."/>
            <person name="Arahal R. D."/>
            <person name="Lucena T."/>
        </authorList>
    </citation>
    <scope>NUCLEOTIDE SEQUENCE</scope>
    <source>
        <strain evidence="3">CECT 8267</strain>
    </source>
</reference>
<accession>A0ABM9ACZ3</accession>
<evidence type="ECO:0000259" key="1">
    <source>
        <dbReference type="Pfam" id="PF07287"/>
    </source>
</evidence>
<evidence type="ECO:0000313" key="4">
    <source>
        <dbReference type="Proteomes" id="UP000838100"/>
    </source>
</evidence>
<dbReference type="Pfam" id="PF07287">
    <property type="entry name" value="AtuA"/>
    <property type="match status" value="1"/>
</dbReference>
<comment type="caution">
    <text evidence="3">The sequence shown here is derived from an EMBL/GenBank/DDBJ whole genome shotgun (WGS) entry which is preliminary data.</text>
</comment>
<dbReference type="PANTHER" id="PTHR47708">
    <property type="match status" value="1"/>
</dbReference>
<sequence>MMSDKKVRIGCASAFYGDSQLSARQLVDKGDIEYLVFDYLAEVTMAILSRAKMKNENYGYAVDFVTVAMRDVLADCAKKGIKVIANAGGVNVPSCISALQQLCEELNISLKIAGVYGDNLAPMTTQLDHQAMSEAQSGEVLPEKLASINAYLGARPIADALDAGADVIVTGRVVDSAVMLAPLMHEFGWQHNEYDKLSQGSLVGHVLECGAQCTGGNFTDWHLVPDFSDMSYPIAEVSEDGSFVVSIPPATGGMVTVATVAEQIVYEIGDPANYLLPDVFCDWSNVALEQVAKDQVRVSNAKGRAPGNDYKVCATYVDGYRLIGSFYIAGLRVADKARVGLDAWVRRTEKAIKQKGLPGYRRVSIEIVGAEDTYGPHGEANKTREAMGKFGLHHDSREALNFASAELAYLATSGAPGMTAFGAGRAKPQPLMRVHSTLISKGDVPVTVQLGSETIIERCYETQQQSESASAGVIMLSAEQVTAATPQQDWVEVSLETLAYARSGDKGDNANIGVIARKPEYLPILKQQLTEQALADYFAHTIKGEVTRFEIPGFDALNFLLTQALGGGGTASIQVDAQGKTLGQMLLSMRVQVPRELL</sequence>
<organism evidence="3 4">
    <name type="scientific">Sinobacterium norvegicum</name>
    <dbReference type="NCBI Taxonomy" id="1641715"/>
    <lineage>
        <taxon>Bacteria</taxon>
        <taxon>Pseudomonadati</taxon>
        <taxon>Pseudomonadota</taxon>
        <taxon>Gammaproteobacteria</taxon>
        <taxon>Cellvibrionales</taxon>
        <taxon>Spongiibacteraceae</taxon>
        <taxon>Sinobacterium</taxon>
    </lineage>
</organism>
<protein>
    <recommendedName>
        <fullName evidence="5">Terpene utilization protein AtuA</fullName>
    </recommendedName>
</protein>
<proteinExistence type="predicted"/>
<evidence type="ECO:0008006" key="5">
    <source>
        <dbReference type="Google" id="ProtNLM"/>
    </source>
</evidence>
<feature type="domain" description="AtuA-like ferredoxin-fold" evidence="2">
    <location>
        <begin position="494"/>
        <end position="591"/>
    </location>
</feature>
<dbReference type="EMBL" id="CAKLPX010000001">
    <property type="protein sequence ID" value="CAH0990550.1"/>
    <property type="molecule type" value="Genomic_DNA"/>
</dbReference>